<dbReference type="Proteomes" id="UP001370490">
    <property type="component" value="Unassembled WGS sequence"/>
</dbReference>
<dbReference type="PANTHER" id="PTHR47926:SF348">
    <property type="entry name" value="PENTATRICOPEPTIDE REPEAT-CONTAINING PROTEIN"/>
    <property type="match status" value="1"/>
</dbReference>
<dbReference type="InterPro" id="IPR005150">
    <property type="entry name" value="Cellulose_synth"/>
</dbReference>
<keyword evidence="5" id="KW-0677">Repeat</keyword>
<evidence type="ECO:0000256" key="1">
    <source>
        <dbReference type="ARBA" id="ARBA00004308"/>
    </source>
</evidence>
<dbReference type="InterPro" id="IPR002885">
    <property type="entry name" value="PPR_rpt"/>
</dbReference>
<dbReference type="GO" id="GO:0016760">
    <property type="term" value="F:cellulose synthase (UDP-forming) activity"/>
    <property type="evidence" value="ECO:0007669"/>
    <property type="project" value="InterPro"/>
</dbReference>
<evidence type="ECO:0000256" key="4">
    <source>
        <dbReference type="ARBA" id="ARBA00022692"/>
    </source>
</evidence>
<dbReference type="FunFam" id="1.25.40.10:FF:000031">
    <property type="entry name" value="Pentatricopeptide repeat-containing protein mitochondrial"/>
    <property type="match status" value="1"/>
</dbReference>
<dbReference type="GO" id="GO:0012505">
    <property type="term" value="C:endomembrane system"/>
    <property type="evidence" value="ECO:0007669"/>
    <property type="project" value="UniProtKB-SubCell"/>
</dbReference>
<organism evidence="9 10">
    <name type="scientific">Dillenia turbinata</name>
    <dbReference type="NCBI Taxonomy" id="194707"/>
    <lineage>
        <taxon>Eukaryota</taxon>
        <taxon>Viridiplantae</taxon>
        <taxon>Streptophyta</taxon>
        <taxon>Embryophyta</taxon>
        <taxon>Tracheophyta</taxon>
        <taxon>Spermatophyta</taxon>
        <taxon>Magnoliopsida</taxon>
        <taxon>eudicotyledons</taxon>
        <taxon>Gunneridae</taxon>
        <taxon>Pentapetalae</taxon>
        <taxon>Dilleniales</taxon>
        <taxon>Dilleniaceae</taxon>
        <taxon>Dillenia</taxon>
    </lineage>
</organism>
<dbReference type="Pfam" id="PF13041">
    <property type="entry name" value="PPR_2"/>
    <property type="match status" value="1"/>
</dbReference>
<evidence type="ECO:0000256" key="2">
    <source>
        <dbReference type="ARBA" id="ARBA00022676"/>
    </source>
</evidence>
<evidence type="ECO:0000256" key="5">
    <source>
        <dbReference type="ARBA" id="ARBA00022737"/>
    </source>
</evidence>
<dbReference type="Pfam" id="PF03552">
    <property type="entry name" value="Cellulose_synt"/>
    <property type="match status" value="2"/>
</dbReference>
<dbReference type="PROSITE" id="PS51375">
    <property type="entry name" value="PPR"/>
    <property type="match status" value="2"/>
</dbReference>
<reference evidence="9 10" key="1">
    <citation type="submission" date="2023-12" db="EMBL/GenBank/DDBJ databases">
        <title>A high-quality genome assembly for Dillenia turbinata (Dilleniales).</title>
        <authorList>
            <person name="Chanderbali A."/>
        </authorList>
    </citation>
    <scope>NUCLEOTIDE SEQUENCE [LARGE SCALE GENOMIC DNA]</scope>
    <source>
        <strain evidence="9">LSX21</strain>
        <tissue evidence="9">Leaf</tissue>
    </source>
</reference>
<evidence type="ECO:0000313" key="10">
    <source>
        <dbReference type="Proteomes" id="UP001370490"/>
    </source>
</evidence>
<dbReference type="GO" id="GO:0009451">
    <property type="term" value="P:RNA modification"/>
    <property type="evidence" value="ECO:0007669"/>
    <property type="project" value="InterPro"/>
</dbReference>
<dbReference type="Pfam" id="PF01535">
    <property type="entry name" value="PPR"/>
    <property type="match status" value="3"/>
</dbReference>
<keyword evidence="10" id="KW-1185">Reference proteome</keyword>
<dbReference type="InterPro" id="IPR011990">
    <property type="entry name" value="TPR-like_helical_dom_sf"/>
</dbReference>
<dbReference type="NCBIfam" id="TIGR00756">
    <property type="entry name" value="PPR"/>
    <property type="match status" value="3"/>
</dbReference>
<comment type="subcellular location">
    <subcellularLocation>
        <location evidence="1">Endomembrane system</location>
    </subcellularLocation>
</comment>
<dbReference type="PANTHER" id="PTHR47926">
    <property type="entry name" value="PENTATRICOPEPTIDE REPEAT-CONTAINING PROTEIN"/>
    <property type="match status" value="1"/>
</dbReference>
<keyword evidence="3" id="KW-0808">Transferase</keyword>
<dbReference type="GO" id="GO:0030244">
    <property type="term" value="P:cellulose biosynthetic process"/>
    <property type="evidence" value="ECO:0007669"/>
    <property type="project" value="InterPro"/>
</dbReference>
<feature type="repeat" description="PPR" evidence="8">
    <location>
        <begin position="218"/>
        <end position="252"/>
    </location>
</feature>
<evidence type="ECO:0000256" key="7">
    <source>
        <dbReference type="ARBA" id="ARBA00023136"/>
    </source>
</evidence>
<evidence type="ECO:0000256" key="8">
    <source>
        <dbReference type="PROSITE-ProRule" id="PRU00708"/>
    </source>
</evidence>
<dbReference type="Gene3D" id="1.25.40.10">
    <property type="entry name" value="Tetratricopeptide repeat domain"/>
    <property type="match status" value="2"/>
</dbReference>
<comment type="caution">
    <text evidence="9">The sequence shown here is derived from an EMBL/GenBank/DDBJ whole genome shotgun (WGS) entry which is preliminary data.</text>
</comment>
<keyword evidence="7" id="KW-0472">Membrane</keyword>
<keyword evidence="2" id="KW-0328">Glycosyltransferase</keyword>
<evidence type="ECO:0000313" key="9">
    <source>
        <dbReference type="EMBL" id="KAK6918841.1"/>
    </source>
</evidence>
<keyword evidence="4" id="KW-0812">Transmembrane</keyword>
<evidence type="ECO:0000256" key="3">
    <source>
        <dbReference type="ARBA" id="ARBA00022679"/>
    </source>
</evidence>
<accession>A0AAN8YZG2</accession>
<dbReference type="InterPro" id="IPR046960">
    <property type="entry name" value="PPR_At4g14850-like_plant"/>
</dbReference>
<feature type="repeat" description="PPR" evidence="8">
    <location>
        <begin position="77"/>
        <end position="111"/>
    </location>
</feature>
<gene>
    <name evidence="9" type="ORF">RJ641_017263</name>
</gene>
<keyword evidence="6" id="KW-1133">Transmembrane helix</keyword>
<name>A0AAN8YZG2_9MAGN</name>
<dbReference type="EMBL" id="JBAMMX010000022">
    <property type="protein sequence ID" value="KAK6918841.1"/>
    <property type="molecule type" value="Genomic_DNA"/>
</dbReference>
<dbReference type="GO" id="GO:0003723">
    <property type="term" value="F:RNA binding"/>
    <property type="evidence" value="ECO:0007669"/>
    <property type="project" value="InterPro"/>
</dbReference>
<protein>
    <submittedName>
        <fullName evidence="9">Pentatricopeptide repeat</fullName>
    </submittedName>
</protein>
<dbReference type="AlphaFoldDB" id="A0AAN8YZG2"/>
<dbReference type="GO" id="GO:0016020">
    <property type="term" value="C:membrane"/>
    <property type="evidence" value="ECO:0007669"/>
    <property type="project" value="InterPro"/>
</dbReference>
<proteinExistence type="predicted"/>
<evidence type="ECO:0000256" key="6">
    <source>
        <dbReference type="ARBA" id="ARBA00022989"/>
    </source>
</evidence>
<sequence>MLANQAPPNNHTFPSLIKASISSIFLASNIGRTLHSQVIRRGVSDDPFILTSLIALYAQFGNLVYARNVFDEITKPCLVSYNAMLDAYGKNGDMVSAVLLFDRMRERDVVSWTSIINGFGTNGCFHEAIGFFKKMMVHEDVKCGLVKPNEATYVTLLSACAGCEGGKGLDYGKQIHGYIVKNEEKLTIYVGTALISMYGKMGCLSSAMKVFDGMAVKGVCTWNAMISSLASNGREKEAFELFEEMMVEKMQPNEITFVTVLSASAEKWGLAAHLRSAMVPEMMVKTTTGRTTFSLEIAALINLKLAEEYTISSVRVILYLAYESCNWFPAVVSKTLGLSEDISGKFASQIFAPETTFFLVHMIALVKFNHLGRAMEAAQRVADCGYEYNTDWGKKVGWMYGSTSEDIMTRLGIHSKGLISTRCSPAFLGSAPSAGPASLSQQKRWISGLLEILFSKKSPVLRYIKGKLEFRMCLVYMGLMWIGIHSIPELCYAALPAFCLLTNSNFLPQARKVQKIPVLYRKILFNERKFLVKEKIKDEDPALLIPLALFVLYYLHTLSEYIHLGLSMREWWNNERMNRIKSATSWLFATLGVALKILGLSDSIFEITKKDSYGDSKDTHVGRFTFDESPLFDPVTTITLVHMIALVATFSGLQPPKECHAGSGLGEIICSIYAVLCSSPFAKRALWKRKIWIALIYHT</sequence>